<name>A0A494XII6_9BURK</name>
<keyword evidence="2" id="KW-0732">Signal</keyword>
<comment type="caution">
    <text evidence="3">The sequence shown here is derived from an EMBL/GenBank/DDBJ whole genome shotgun (WGS) entry which is preliminary data.</text>
</comment>
<organism evidence="3 4">
    <name type="scientific">Trinickia fusca</name>
    <dbReference type="NCBI Taxonomy" id="2419777"/>
    <lineage>
        <taxon>Bacteria</taxon>
        <taxon>Pseudomonadati</taxon>
        <taxon>Pseudomonadota</taxon>
        <taxon>Betaproteobacteria</taxon>
        <taxon>Burkholderiales</taxon>
        <taxon>Burkholderiaceae</taxon>
        <taxon>Trinickia</taxon>
    </lineage>
</organism>
<keyword evidence="4" id="KW-1185">Reference proteome</keyword>
<accession>A0A494XII6</accession>
<protein>
    <submittedName>
        <fullName evidence="3">Pentapeptide MXKDX repeat protein</fullName>
    </submittedName>
</protein>
<evidence type="ECO:0000256" key="2">
    <source>
        <dbReference type="SAM" id="SignalP"/>
    </source>
</evidence>
<dbReference type="Proteomes" id="UP000280434">
    <property type="component" value="Unassembled WGS sequence"/>
</dbReference>
<feature type="region of interest" description="Disordered" evidence="1">
    <location>
        <begin position="34"/>
        <end position="72"/>
    </location>
</feature>
<proteinExistence type="predicted"/>
<evidence type="ECO:0000313" key="3">
    <source>
        <dbReference type="EMBL" id="RKP50555.1"/>
    </source>
</evidence>
<reference evidence="3 4" key="1">
    <citation type="submission" date="2018-10" db="EMBL/GenBank/DDBJ databases">
        <title>Paraburkholderia sp. 7MK8-2, isolated from soil.</title>
        <authorList>
            <person name="Gao Z.-H."/>
            <person name="Qiu L.-H."/>
        </authorList>
    </citation>
    <scope>NUCLEOTIDE SEQUENCE [LARGE SCALE GENOMIC DNA]</scope>
    <source>
        <strain evidence="3 4">7MK8-2</strain>
    </source>
</reference>
<dbReference type="OrthoDB" id="9034349at2"/>
<dbReference type="AlphaFoldDB" id="A0A494XII6"/>
<evidence type="ECO:0000256" key="1">
    <source>
        <dbReference type="SAM" id="MobiDB-lite"/>
    </source>
</evidence>
<feature type="chain" id="PRO_5019756500" evidence="2">
    <location>
        <begin position="25"/>
        <end position="72"/>
    </location>
</feature>
<feature type="signal peptide" evidence="2">
    <location>
        <begin position="1"/>
        <end position="24"/>
    </location>
</feature>
<gene>
    <name evidence="3" type="ORF">D7S89_05480</name>
</gene>
<sequence length="72" mass="7214">MNKMTIATLAAVLGLGLGTSGAFAQEASGAMSNSEMASGTMAKQPMAKKKHTPAKKNGSMGMKHEASGAMGN</sequence>
<evidence type="ECO:0000313" key="4">
    <source>
        <dbReference type="Proteomes" id="UP000280434"/>
    </source>
</evidence>
<dbReference type="RefSeq" id="WP_121276431.1">
    <property type="nucleotide sequence ID" value="NZ_RBZV01000002.1"/>
</dbReference>
<dbReference type="EMBL" id="RBZV01000002">
    <property type="protein sequence ID" value="RKP50555.1"/>
    <property type="molecule type" value="Genomic_DNA"/>
</dbReference>